<dbReference type="SMART" id="SM00089">
    <property type="entry name" value="PKD"/>
    <property type="match status" value="2"/>
</dbReference>
<sequence>MSRRKLAAIIGIVVAAVVVAVLLDTMLANHQPAIVGLKTEPERVAPSGTCQIVCNATDSDGDQLSYGWSADGGAISGEGPTVTWTAPGATGSYNITVLISDSRGGAATDYVTVTVKRNNPPTISNLVASPVWTLPSGSLNVTCDASDSDGDELSYEWIASAGNISGTGAAVIWAAPQEVAVYNITVVVRDGHGTSTTRTLGITVATEQPPTIDQLLVTAEHCYLKTQPWGYKVGKAHDYQIECVVAGPGESVYEWSCTGGNISGEGSMITWTAPSPSGTIDITITAMVSYDGVNKAVKNLLLQVVSCNSCTFPGCSE</sequence>
<evidence type="ECO:0000313" key="3">
    <source>
        <dbReference type="Proteomes" id="UP001196980"/>
    </source>
</evidence>
<accession>A0ABS6S144</accession>
<dbReference type="Proteomes" id="UP001196980">
    <property type="component" value="Unassembled WGS sequence"/>
</dbReference>
<dbReference type="InterPro" id="IPR022409">
    <property type="entry name" value="PKD/Chitinase_dom"/>
</dbReference>
<organism evidence="2 3">
    <name type="scientific">Candidatus Magnetobacterium casense</name>
    <dbReference type="NCBI Taxonomy" id="1455061"/>
    <lineage>
        <taxon>Bacteria</taxon>
        <taxon>Pseudomonadati</taxon>
        <taxon>Nitrospirota</taxon>
        <taxon>Thermodesulfovibrionia</taxon>
        <taxon>Thermodesulfovibrionales</taxon>
        <taxon>Candidatus Magnetobacteriaceae</taxon>
        <taxon>Candidatus Magnetobacterium</taxon>
    </lineage>
</organism>
<proteinExistence type="predicted"/>
<protein>
    <recommendedName>
        <fullName evidence="1">PKD/Chitinase domain-containing protein</fullName>
    </recommendedName>
</protein>
<comment type="caution">
    <text evidence="2">The sequence shown here is derived from an EMBL/GenBank/DDBJ whole genome shotgun (WGS) entry which is preliminary data.</text>
</comment>
<keyword evidence="3" id="KW-1185">Reference proteome</keyword>
<evidence type="ECO:0000313" key="2">
    <source>
        <dbReference type="EMBL" id="MBV6342571.1"/>
    </source>
</evidence>
<dbReference type="EMBL" id="JABXWD010000284">
    <property type="protein sequence ID" value="MBV6342571.1"/>
    <property type="molecule type" value="Genomic_DNA"/>
</dbReference>
<dbReference type="RefSeq" id="WP_218253188.1">
    <property type="nucleotide sequence ID" value="NZ_JABXWD010000284.1"/>
</dbReference>
<dbReference type="CDD" id="cd00146">
    <property type="entry name" value="PKD"/>
    <property type="match status" value="1"/>
</dbReference>
<dbReference type="Pfam" id="PF17963">
    <property type="entry name" value="Big_9"/>
    <property type="match status" value="2"/>
</dbReference>
<name>A0ABS6S144_9BACT</name>
<reference evidence="2 3" key="1">
    <citation type="journal article" date="2020" name="J Geophys Res Biogeosci">
        <title>Magnetotaxis as an Adaptation to Enable Bacterial Shuttling of Microbial Sulfur and Sulfur Cycling Across Aquatic Oxic#Anoxic Interfaces.</title>
        <authorList>
            <person name="Li J."/>
            <person name="Liu P."/>
            <person name="Wang J."/>
            <person name="Roberts A.P."/>
            <person name="Pan Y."/>
        </authorList>
    </citation>
    <scope>NUCLEOTIDE SEQUENCE [LARGE SCALE GENOMIC DNA]</scope>
    <source>
        <strain evidence="2 3">MYR-1_YQ</strain>
    </source>
</reference>
<evidence type="ECO:0000259" key="1">
    <source>
        <dbReference type="SMART" id="SM00089"/>
    </source>
</evidence>
<feature type="domain" description="PKD/Chitinase" evidence="1">
    <location>
        <begin position="127"/>
        <end position="207"/>
    </location>
</feature>
<gene>
    <name evidence="2" type="ORF">HWQ67_13360</name>
</gene>
<feature type="domain" description="PKD/Chitinase" evidence="1">
    <location>
        <begin position="34"/>
        <end position="118"/>
    </location>
</feature>